<proteinExistence type="predicted"/>
<dbReference type="GeneID" id="33941314"/>
<dbReference type="Proteomes" id="UP000028681">
    <property type="component" value="Chromosome"/>
</dbReference>
<gene>
    <name evidence="2" type="ORF">ETEE_3965</name>
</gene>
<evidence type="ECO:0000313" key="2">
    <source>
        <dbReference type="EMBL" id="AIJ10374.1"/>
    </source>
</evidence>
<dbReference type="HOGENOM" id="CLU_969310_0_0_6"/>
<reference evidence="2 3" key="1">
    <citation type="journal article" date="2012" name="PLoS ONE">
        <title>Edwardsiella comparative phylogenomics reveal the new intra/inter-species taxonomic relationships, virulence evolution and niche adaptation mechanisms.</title>
        <authorList>
            <person name="Yang M."/>
            <person name="Lv Y."/>
            <person name="Xiao J."/>
            <person name="Wu H."/>
            <person name="Zheng H."/>
            <person name="Liu Q."/>
            <person name="Zhang Y."/>
            <person name="Wang Q."/>
        </authorList>
    </citation>
    <scope>NUCLEOTIDE SEQUENCE [LARGE SCALE GENOMIC DNA]</scope>
    <source>
        <strain evidence="3">080813</strain>
    </source>
</reference>
<dbReference type="KEGG" id="ete:ETEE_3965"/>
<dbReference type="InterPro" id="IPR025391">
    <property type="entry name" value="DUF4123"/>
</dbReference>
<dbReference type="RefSeq" id="WP_034163286.1">
    <property type="nucleotide sequence ID" value="NZ_CP006664.1"/>
</dbReference>
<feature type="domain" description="DUF4123" evidence="1">
    <location>
        <begin position="44"/>
        <end position="126"/>
    </location>
</feature>
<evidence type="ECO:0000313" key="3">
    <source>
        <dbReference type="Proteomes" id="UP000028681"/>
    </source>
</evidence>
<accession>A0A076LY78</accession>
<name>A0A076LY78_9GAMM</name>
<evidence type="ECO:0000259" key="1">
    <source>
        <dbReference type="Pfam" id="PF13503"/>
    </source>
</evidence>
<dbReference type="AlphaFoldDB" id="A0A076LY78"/>
<protein>
    <recommendedName>
        <fullName evidence="1">DUF4123 domain-containing protein</fullName>
    </recommendedName>
</protein>
<dbReference type="Pfam" id="PF13503">
    <property type="entry name" value="DUF4123"/>
    <property type="match status" value="1"/>
</dbReference>
<organism evidence="2 3">
    <name type="scientific">Edwardsiella anguillarum ET080813</name>
    <dbReference type="NCBI Taxonomy" id="667120"/>
    <lineage>
        <taxon>Bacteria</taxon>
        <taxon>Pseudomonadati</taxon>
        <taxon>Pseudomonadota</taxon>
        <taxon>Gammaproteobacteria</taxon>
        <taxon>Enterobacterales</taxon>
        <taxon>Hafniaceae</taxon>
        <taxon>Edwardsiella</taxon>
    </lineage>
</organism>
<sequence>MDNYYLEQPLAPGEHDFAIIDRMQHPEISETWPVLELVSPMLKPQAHLYPWLLPLKEMKAGEWKTLISELEQADSSQTMPVSCLLFRSEQPLSEVRNQLIRSLCFTDENHRGHILRYYDPRVFFHLGWMLSPWLLAQTFPSYMFSYWTFWLEGHWHTVTFPSSEMVQFDEVRTFPRQQLQRCGLINQVIGRSPAFSDIAERERASRRIDALLAQAAELGLPTAEDQAAFAFHGLNLRDSFWTSPKFLPLLQQARSAPDFFHDETRLWDEERWNTMTQR</sequence>
<dbReference type="EMBL" id="CP006664">
    <property type="protein sequence ID" value="AIJ10374.1"/>
    <property type="molecule type" value="Genomic_DNA"/>
</dbReference>